<feature type="compositionally biased region" description="Pro residues" evidence="1">
    <location>
        <begin position="39"/>
        <end position="49"/>
    </location>
</feature>
<accession>A0A316TPJ4</accession>
<dbReference type="EMBL" id="QGDD01000001">
    <property type="protein sequence ID" value="PWN04955.1"/>
    <property type="molecule type" value="Genomic_DNA"/>
</dbReference>
<comment type="caution">
    <text evidence="3">The sequence shown here is derived from an EMBL/GenBank/DDBJ whole genome shotgun (WGS) entry which is preliminary data.</text>
</comment>
<feature type="domain" description="DUF3152" evidence="2">
    <location>
        <begin position="82"/>
        <end position="250"/>
    </location>
</feature>
<dbReference type="Pfam" id="PF11350">
    <property type="entry name" value="DUF3152"/>
    <property type="match status" value="1"/>
</dbReference>
<dbReference type="AlphaFoldDB" id="A0A316TPJ4"/>
<feature type="region of interest" description="Disordered" evidence="1">
    <location>
        <begin position="1"/>
        <end position="82"/>
    </location>
</feature>
<dbReference type="Proteomes" id="UP000245507">
    <property type="component" value="Unassembled WGS sequence"/>
</dbReference>
<dbReference type="InterPro" id="IPR022603">
    <property type="entry name" value="DUF3152"/>
</dbReference>
<dbReference type="Gene3D" id="3.40.390.10">
    <property type="entry name" value="Collagenase (Catalytic Domain)"/>
    <property type="match status" value="1"/>
</dbReference>
<evidence type="ECO:0000313" key="3">
    <source>
        <dbReference type="EMBL" id="PWN04955.1"/>
    </source>
</evidence>
<organism evidence="3 4">
    <name type="scientific">Nocardioides silvaticus</name>
    <dbReference type="NCBI Taxonomy" id="2201891"/>
    <lineage>
        <taxon>Bacteria</taxon>
        <taxon>Bacillati</taxon>
        <taxon>Actinomycetota</taxon>
        <taxon>Actinomycetes</taxon>
        <taxon>Propionibacteriales</taxon>
        <taxon>Nocardioidaceae</taxon>
        <taxon>Nocardioides</taxon>
    </lineage>
</organism>
<evidence type="ECO:0000259" key="2">
    <source>
        <dbReference type="Pfam" id="PF11350"/>
    </source>
</evidence>
<gene>
    <name evidence="3" type="ORF">DJ010_01215</name>
</gene>
<keyword evidence="4" id="KW-1185">Reference proteome</keyword>
<name>A0A316TPJ4_9ACTN</name>
<reference evidence="3 4" key="1">
    <citation type="submission" date="2018-05" db="EMBL/GenBank/DDBJ databases">
        <title>Nocardioides silvaticus genome.</title>
        <authorList>
            <person name="Li C."/>
            <person name="Wang G."/>
        </authorList>
    </citation>
    <scope>NUCLEOTIDE SEQUENCE [LARGE SCALE GENOMIC DNA]</scope>
    <source>
        <strain evidence="3 4">CCTCC AB 2018079</strain>
    </source>
</reference>
<evidence type="ECO:0000256" key="1">
    <source>
        <dbReference type="SAM" id="MobiDB-lite"/>
    </source>
</evidence>
<dbReference type="InterPro" id="IPR024079">
    <property type="entry name" value="MetalloPept_cat_dom_sf"/>
</dbReference>
<feature type="compositionally biased region" description="Basic and acidic residues" evidence="1">
    <location>
        <begin position="54"/>
        <end position="65"/>
    </location>
</feature>
<sequence>MVLGGTTAAVSGGLGRPQSTAARTPPPEAPPMLDEPAAQPAPTPGPPASRPKLRARDRAERDRTGRAPAGSRSTRDAMGQAGVRIPAGGSGKFVVTAPPGNSADHAAGAGELTYTVEIEEGLPFAPTVTARTIDRILDDDRGWATVAGRTFHQVAEAGELRMLIATPETTDVLCAPLRTNGEVSCRNGDLVVLNARRWAFGTDDYQDAVPMYRTYLVNHEVGHAIGYAHADCPGPGERAPVMQQQTYGLDGCRRNPWPNVG</sequence>
<dbReference type="OrthoDB" id="9779865at2"/>
<dbReference type="SUPFAM" id="SSF55486">
    <property type="entry name" value="Metalloproteases ('zincins'), catalytic domain"/>
    <property type="match status" value="1"/>
</dbReference>
<dbReference type="GO" id="GO:0008237">
    <property type="term" value="F:metallopeptidase activity"/>
    <property type="evidence" value="ECO:0007669"/>
    <property type="project" value="InterPro"/>
</dbReference>
<proteinExistence type="predicted"/>
<evidence type="ECO:0000313" key="4">
    <source>
        <dbReference type="Proteomes" id="UP000245507"/>
    </source>
</evidence>
<protein>
    <recommendedName>
        <fullName evidence="2">DUF3152 domain-containing protein</fullName>
    </recommendedName>
</protein>